<sequence length="176" mass="19929">MGREIWLKQVGLFLIYLFVQVLFFRNLTFFDGNVMVFPYVAFLVLLPFGAMNMSILIVAFCMGFVIDIFYDSIGIHTASCVFLAFTRTQIMRWTAPTGGYELSEVPTLNQMGFGTFLVFVIPQILIHHIVLFVIEAGSTSFMPKAILRGVLSTVATLMIVLAIQYLFYGNVGRRRL</sequence>
<evidence type="ECO:0000256" key="1">
    <source>
        <dbReference type="SAM" id="Phobius"/>
    </source>
</evidence>
<dbReference type="EMBL" id="JABANE010000013">
    <property type="protein sequence ID" value="NME67658.1"/>
    <property type="molecule type" value="Genomic_DNA"/>
</dbReference>
<organism evidence="2 3">
    <name type="scientific">Flammeovirga aprica JL-4</name>
    <dbReference type="NCBI Taxonomy" id="694437"/>
    <lineage>
        <taxon>Bacteria</taxon>
        <taxon>Pseudomonadati</taxon>
        <taxon>Bacteroidota</taxon>
        <taxon>Cytophagia</taxon>
        <taxon>Cytophagales</taxon>
        <taxon>Flammeovirgaceae</taxon>
        <taxon>Flammeovirga</taxon>
    </lineage>
</organism>
<proteinExistence type="predicted"/>
<feature type="transmembrane region" description="Helical" evidence="1">
    <location>
        <begin position="36"/>
        <end position="66"/>
    </location>
</feature>
<gene>
    <name evidence="2" type="ORF">HHU12_06745</name>
</gene>
<feature type="transmembrane region" description="Helical" evidence="1">
    <location>
        <begin position="73"/>
        <end position="91"/>
    </location>
</feature>
<evidence type="ECO:0000313" key="3">
    <source>
        <dbReference type="Proteomes" id="UP000576082"/>
    </source>
</evidence>
<keyword evidence="3" id="KW-1185">Reference proteome</keyword>
<evidence type="ECO:0000313" key="2">
    <source>
        <dbReference type="EMBL" id="NME67658.1"/>
    </source>
</evidence>
<reference evidence="2 3" key="1">
    <citation type="submission" date="2020-04" db="EMBL/GenBank/DDBJ databases">
        <title>Flammeovirga sp. SR4, a novel species isolated from seawater.</title>
        <authorList>
            <person name="Wang X."/>
        </authorList>
    </citation>
    <scope>NUCLEOTIDE SEQUENCE [LARGE SCALE GENOMIC DNA]</scope>
    <source>
        <strain evidence="2 3">ATCC 23126</strain>
    </source>
</reference>
<dbReference type="AlphaFoldDB" id="A0A7X9P180"/>
<feature type="transmembrane region" description="Helical" evidence="1">
    <location>
        <begin position="12"/>
        <end position="30"/>
    </location>
</feature>
<feature type="transmembrane region" description="Helical" evidence="1">
    <location>
        <begin position="111"/>
        <end position="134"/>
    </location>
</feature>
<protein>
    <submittedName>
        <fullName evidence="2">Rod shape-determining protein MreD</fullName>
    </submittedName>
</protein>
<keyword evidence="1" id="KW-0812">Transmembrane</keyword>
<dbReference type="RefSeq" id="WP_169655991.1">
    <property type="nucleotide sequence ID" value="NZ_JABANE010000013.1"/>
</dbReference>
<keyword evidence="1" id="KW-1133">Transmembrane helix</keyword>
<feature type="transmembrane region" description="Helical" evidence="1">
    <location>
        <begin position="146"/>
        <end position="167"/>
    </location>
</feature>
<dbReference type="Proteomes" id="UP000576082">
    <property type="component" value="Unassembled WGS sequence"/>
</dbReference>
<name>A0A7X9P180_9BACT</name>
<comment type="caution">
    <text evidence="2">The sequence shown here is derived from an EMBL/GenBank/DDBJ whole genome shotgun (WGS) entry which is preliminary data.</text>
</comment>
<accession>A0A7X9P180</accession>
<keyword evidence="1" id="KW-0472">Membrane</keyword>